<dbReference type="InterPro" id="IPR003593">
    <property type="entry name" value="AAA+_ATPase"/>
</dbReference>
<evidence type="ECO:0000256" key="4">
    <source>
        <dbReference type="ARBA" id="ARBA00022741"/>
    </source>
</evidence>
<dbReference type="Gene3D" id="3.40.50.300">
    <property type="entry name" value="P-loop containing nucleotide triphosphate hydrolases"/>
    <property type="match status" value="1"/>
</dbReference>
<dbReference type="RefSeq" id="WP_321551852.1">
    <property type="nucleotide sequence ID" value="NZ_JAXIVS010000028.1"/>
</dbReference>
<dbReference type="InterPro" id="IPR003439">
    <property type="entry name" value="ABC_transporter-like_ATP-bd"/>
</dbReference>
<organism evidence="7 8">
    <name type="scientific">Hyalangium rubrum</name>
    <dbReference type="NCBI Taxonomy" id="3103134"/>
    <lineage>
        <taxon>Bacteria</taxon>
        <taxon>Pseudomonadati</taxon>
        <taxon>Myxococcota</taxon>
        <taxon>Myxococcia</taxon>
        <taxon>Myxococcales</taxon>
        <taxon>Cystobacterineae</taxon>
        <taxon>Archangiaceae</taxon>
        <taxon>Hyalangium</taxon>
    </lineage>
</organism>
<sequence>MSEFAPPAIEAKGLVKHYGGTVAVDGIDLVVQSGECVGLLGPNGAGKSTTMELLEGLQAPTSGSVSLLGQRWEGDSTGLRARIGIAPQETRFYGRLTVHETLELFRSFYPRGLSVDELIGLARLEEKRGAYVMHLSGGQLQRLSLAAALAGDPELLFLDEPTAGLDPQSREALWDILSGLKAGGRTVVLTTHYLGEAQMLCDWVAIVDRGRIVTQGKPTELIAGIGGGHVIELVASRAFAPETLADLPTLHNLFPRGAGFTLHVAELHLALPWLMERVRSLGMTLRALSTREATLDDVFLAFTGRSLRESEPT</sequence>
<evidence type="ECO:0000256" key="1">
    <source>
        <dbReference type="ARBA" id="ARBA00005417"/>
    </source>
</evidence>
<dbReference type="Pfam" id="PF00005">
    <property type="entry name" value="ABC_tran"/>
    <property type="match status" value="1"/>
</dbReference>
<dbReference type="PROSITE" id="PS00211">
    <property type="entry name" value="ABC_TRANSPORTER_1"/>
    <property type="match status" value="1"/>
</dbReference>
<evidence type="ECO:0000256" key="3">
    <source>
        <dbReference type="ARBA" id="ARBA00022458"/>
    </source>
</evidence>
<keyword evidence="4" id="KW-0547">Nucleotide-binding</keyword>
<keyword evidence="3" id="KW-0536">Nodulation</keyword>
<evidence type="ECO:0000313" key="7">
    <source>
        <dbReference type="EMBL" id="MDY7233141.1"/>
    </source>
</evidence>
<accession>A0ABU5HIG0</accession>
<dbReference type="GO" id="GO:0005524">
    <property type="term" value="F:ATP binding"/>
    <property type="evidence" value="ECO:0007669"/>
    <property type="project" value="UniProtKB-KW"/>
</dbReference>
<dbReference type="Proteomes" id="UP001291309">
    <property type="component" value="Unassembled WGS sequence"/>
</dbReference>
<protein>
    <submittedName>
        <fullName evidence="7">ABC transporter ATP-binding protein</fullName>
    </submittedName>
</protein>
<keyword evidence="2" id="KW-0813">Transport</keyword>
<feature type="domain" description="ABC transporter" evidence="6">
    <location>
        <begin position="9"/>
        <end position="234"/>
    </location>
</feature>
<keyword evidence="5 7" id="KW-0067">ATP-binding</keyword>
<dbReference type="PROSITE" id="PS50893">
    <property type="entry name" value="ABC_TRANSPORTER_2"/>
    <property type="match status" value="1"/>
</dbReference>
<name>A0ABU5HIG0_9BACT</name>
<dbReference type="SMART" id="SM00382">
    <property type="entry name" value="AAA"/>
    <property type="match status" value="1"/>
</dbReference>
<dbReference type="InterPro" id="IPR017871">
    <property type="entry name" value="ABC_transporter-like_CS"/>
</dbReference>
<dbReference type="PANTHER" id="PTHR42711:SF5">
    <property type="entry name" value="ABC TRANSPORTER ATP-BINDING PROTEIN NATA"/>
    <property type="match status" value="1"/>
</dbReference>
<proteinExistence type="inferred from homology"/>
<keyword evidence="8" id="KW-1185">Reference proteome</keyword>
<reference evidence="7 8" key="1">
    <citation type="submission" date="2023-12" db="EMBL/GenBank/DDBJ databases">
        <title>the genome sequence of Hyalangium sp. s54d21.</title>
        <authorList>
            <person name="Zhang X."/>
        </authorList>
    </citation>
    <scope>NUCLEOTIDE SEQUENCE [LARGE SCALE GENOMIC DNA]</scope>
    <source>
        <strain evidence="8">s54d21</strain>
    </source>
</reference>
<evidence type="ECO:0000256" key="5">
    <source>
        <dbReference type="ARBA" id="ARBA00022840"/>
    </source>
</evidence>
<comment type="caution">
    <text evidence="7">The sequence shown here is derived from an EMBL/GenBank/DDBJ whole genome shotgun (WGS) entry which is preliminary data.</text>
</comment>
<dbReference type="InterPro" id="IPR027417">
    <property type="entry name" value="P-loop_NTPase"/>
</dbReference>
<dbReference type="EMBL" id="JAXIVS010000028">
    <property type="protein sequence ID" value="MDY7233141.1"/>
    <property type="molecule type" value="Genomic_DNA"/>
</dbReference>
<evidence type="ECO:0000259" key="6">
    <source>
        <dbReference type="PROSITE" id="PS50893"/>
    </source>
</evidence>
<dbReference type="PANTHER" id="PTHR42711">
    <property type="entry name" value="ABC TRANSPORTER ATP-BINDING PROTEIN"/>
    <property type="match status" value="1"/>
</dbReference>
<evidence type="ECO:0000313" key="8">
    <source>
        <dbReference type="Proteomes" id="UP001291309"/>
    </source>
</evidence>
<evidence type="ECO:0000256" key="2">
    <source>
        <dbReference type="ARBA" id="ARBA00022448"/>
    </source>
</evidence>
<comment type="similarity">
    <text evidence="1">Belongs to the ABC transporter superfamily.</text>
</comment>
<dbReference type="InterPro" id="IPR050763">
    <property type="entry name" value="ABC_transporter_ATP-binding"/>
</dbReference>
<dbReference type="SUPFAM" id="SSF52540">
    <property type="entry name" value="P-loop containing nucleoside triphosphate hydrolases"/>
    <property type="match status" value="1"/>
</dbReference>
<dbReference type="CDD" id="cd03230">
    <property type="entry name" value="ABC_DR_subfamily_A"/>
    <property type="match status" value="1"/>
</dbReference>
<gene>
    <name evidence="7" type="ORF">SYV04_42530</name>
</gene>